<dbReference type="InterPro" id="IPR050417">
    <property type="entry name" value="Sugar_Epim/Isomerase"/>
</dbReference>
<protein>
    <submittedName>
        <fullName evidence="4">Hydroxypyruvate isomerase family protein</fullName>
    </submittedName>
</protein>
<dbReference type="InterPro" id="IPR026040">
    <property type="entry name" value="HyI-like"/>
</dbReference>
<dbReference type="InterPro" id="IPR013022">
    <property type="entry name" value="Xyl_isomerase-like_TIM-brl"/>
</dbReference>
<dbReference type="GO" id="GO:0016853">
    <property type="term" value="F:isomerase activity"/>
    <property type="evidence" value="ECO:0007669"/>
    <property type="project" value="UniProtKB-KW"/>
</dbReference>
<dbReference type="InterPro" id="IPR053398">
    <property type="entry name" value="HPT_OtnI_isomerases"/>
</dbReference>
<keyword evidence="5" id="KW-1185">Reference proteome</keyword>
<dbReference type="InterPro" id="IPR036237">
    <property type="entry name" value="Xyl_isomerase-like_sf"/>
</dbReference>
<dbReference type="NCBIfam" id="NF043033">
    <property type="entry name" value="OxoTetrIsom"/>
    <property type="match status" value="1"/>
</dbReference>
<name>A0ABU3PIB1_9BURK</name>
<dbReference type="PANTHER" id="PTHR43489">
    <property type="entry name" value="ISOMERASE"/>
    <property type="match status" value="1"/>
</dbReference>
<feature type="domain" description="Xylose isomerase-like TIM barrel" evidence="3">
    <location>
        <begin position="21"/>
        <end position="258"/>
    </location>
</feature>
<dbReference type="Gene3D" id="3.20.20.150">
    <property type="entry name" value="Divalent-metal-dependent TIM barrel enzymes"/>
    <property type="match status" value="1"/>
</dbReference>
<organism evidence="4 5">
    <name type="scientific">Roseateles aquae</name>
    <dbReference type="NCBI Taxonomy" id="3077235"/>
    <lineage>
        <taxon>Bacteria</taxon>
        <taxon>Pseudomonadati</taxon>
        <taxon>Pseudomonadota</taxon>
        <taxon>Betaproteobacteria</taxon>
        <taxon>Burkholderiales</taxon>
        <taxon>Sphaerotilaceae</taxon>
        <taxon>Roseateles</taxon>
    </lineage>
</organism>
<evidence type="ECO:0000256" key="1">
    <source>
        <dbReference type="ARBA" id="ARBA00023235"/>
    </source>
</evidence>
<sequence length="260" mass="28569">MPRFAANLSMLYPEHDFLDRFAAAAADGFSAVEYLFPYAYPAEVLTRRLAEHGLQQVLFNAPPGDWAAGERGLACLPGREAEFRAGITEALAYAAALACPRLHVMAGIAPAGMPWEPLQAAYQANLAWAAAQAARQGVTLLIEPINGRDMPGYFLQRQQQAHEVLAAVGAANLSVQMDLYHLQIVEGDVSTRLRQYLPGGRVGHIQIAGVPERQEPDRGELNYDYLFALIDELGYTGWIGCEYRPRAATSAGLGWLQRWR</sequence>
<comment type="caution">
    <text evidence="4">The sequence shown here is derived from an EMBL/GenBank/DDBJ whole genome shotgun (WGS) entry which is preliminary data.</text>
</comment>
<reference evidence="4" key="1">
    <citation type="submission" date="2023-09" db="EMBL/GenBank/DDBJ databases">
        <title>Paucibacter sp. APW11 Genome sequencing and assembly.</title>
        <authorList>
            <person name="Kim I."/>
        </authorList>
    </citation>
    <scope>NUCLEOTIDE SEQUENCE</scope>
    <source>
        <strain evidence="4">APW11</strain>
    </source>
</reference>
<accession>A0ABU3PIB1</accession>
<dbReference type="RefSeq" id="WP_315653190.1">
    <property type="nucleotide sequence ID" value="NZ_JAVXZY010000014.1"/>
</dbReference>
<evidence type="ECO:0000313" key="5">
    <source>
        <dbReference type="Proteomes" id="UP001246372"/>
    </source>
</evidence>
<dbReference type="PANTHER" id="PTHR43489:SF13">
    <property type="entry name" value="HYDROXYPYRUVATE ISOMERASE"/>
    <property type="match status" value="1"/>
</dbReference>
<keyword evidence="1 2" id="KW-0413">Isomerase</keyword>
<dbReference type="Pfam" id="PF01261">
    <property type="entry name" value="AP_endonuc_2"/>
    <property type="match status" value="1"/>
</dbReference>
<evidence type="ECO:0000313" key="4">
    <source>
        <dbReference type="EMBL" id="MDT9002295.1"/>
    </source>
</evidence>
<evidence type="ECO:0000259" key="3">
    <source>
        <dbReference type="Pfam" id="PF01261"/>
    </source>
</evidence>
<dbReference type="Proteomes" id="UP001246372">
    <property type="component" value="Unassembled WGS sequence"/>
</dbReference>
<gene>
    <name evidence="4" type="ORF">RQP53_23645</name>
</gene>
<dbReference type="EMBL" id="JAVXZY010000014">
    <property type="protein sequence ID" value="MDT9002295.1"/>
    <property type="molecule type" value="Genomic_DNA"/>
</dbReference>
<dbReference type="PIRSF" id="PIRSF006241">
    <property type="entry name" value="HyI"/>
    <property type="match status" value="1"/>
</dbReference>
<comment type="similarity">
    <text evidence="2">Belongs to the hyi family.</text>
</comment>
<evidence type="ECO:0000256" key="2">
    <source>
        <dbReference type="PIRNR" id="PIRNR006241"/>
    </source>
</evidence>
<proteinExistence type="inferred from homology"/>
<dbReference type="SUPFAM" id="SSF51658">
    <property type="entry name" value="Xylose isomerase-like"/>
    <property type="match status" value="1"/>
</dbReference>